<feature type="region of interest" description="Disordered" evidence="1">
    <location>
        <begin position="19"/>
        <end position="53"/>
    </location>
</feature>
<sequence length="855" mass="97145">MASTTPNFSSIARRLLLSRENLRDDTPTHSRSDEVTQRTSSEDLPTTSNPVTDLESTIRGLTFEMFSTPLEEGYSPVRPLRSSNTEYKGRASLDAKSKAIVGNVEVFFEELKRRLGKAAKGTIFDFPAKLTSIACGIGHRTVERLRAETDLSRKAIPRTIAPVAMNPKQRTIEALEVHGDEWGDIVRQFMHQKFRQEKHVTVAEILDELKQLHPSFDLTETAFYYLLKGLGFAYRRNAGQRYIFERPDLVSRRSTYLDAIAQARSSNCCIVYLDETWIYDCMSKAKGWVDTNIPRFAPESVFQHFSHGKTATKDKGKRAIVISAMTEVGIVPGCTKIIISGRDAVGDYHQDMDHEVFENWMRESLPKMQTVAGGRRLCLVMDNAAYHSRQLEKIPTRSSTKAVIEEYLRSQHITVPPNLTKQDLVAELERFISSRGGRYALRKYAAESICAEVGAVVVRLPPFHYFFNPIEMCWGRMKDYLTKRYYYKGELIVDLQGGYADKASGRKWTPDTRTVVFSASKAVGALCVAMLVDRGYLAYEDKMVQYWPEFGQNGKENVTIDWLMSHRAGLAALDEPITREDAKDPNKMAYILAKQKPNWEPGTKSGYHAITYGWIVDQIVRRADPQGRSVGQFFKEEVADKYGIDFHIGLPKSEEHTVSRLSMPSTAHLLKEIIHDPRVLIVLGIFHLRMPNSIARKVRDNPQWFRLEQDVNTFNDPELHSMEQVAALGITKARDLARLFSLMLEGKFFSKKLLQRFKDPEINSGLDEIVMTPLPKGHGFLYERHPTPGKQWLVGHPGYGGSTVMMDLEDDVVIAYVTNGLKTGMGELTRTYRYLRNAVFECLEKTKVAKEENLC</sequence>
<dbReference type="SUPFAM" id="SSF56601">
    <property type="entry name" value="beta-lactamase/transpeptidase-like"/>
    <property type="match status" value="1"/>
</dbReference>
<dbReference type="InterPro" id="IPR012338">
    <property type="entry name" value="Beta-lactam/transpept-like"/>
</dbReference>
<accession>A0AA36H819</accession>
<dbReference type="AlphaFoldDB" id="A0AA36H819"/>
<proteinExistence type="predicted"/>
<dbReference type="Proteomes" id="UP001176961">
    <property type="component" value="Unassembled WGS sequence"/>
</dbReference>
<feature type="compositionally biased region" description="Polar residues" evidence="1">
    <location>
        <begin position="37"/>
        <end position="53"/>
    </location>
</feature>
<dbReference type="PANTHER" id="PTHR43319">
    <property type="entry name" value="BETA-LACTAMASE-RELATED"/>
    <property type="match status" value="1"/>
</dbReference>
<evidence type="ECO:0000259" key="2">
    <source>
        <dbReference type="Pfam" id="PF00144"/>
    </source>
</evidence>
<name>A0AA36H819_CYLNA</name>
<evidence type="ECO:0000313" key="3">
    <source>
        <dbReference type="EMBL" id="CAJ0605769.1"/>
    </source>
</evidence>
<feature type="domain" description="Beta-lactamase-related" evidence="2">
    <location>
        <begin position="486"/>
        <end position="832"/>
    </location>
</feature>
<feature type="compositionally biased region" description="Basic and acidic residues" evidence="1">
    <location>
        <begin position="20"/>
        <end position="36"/>
    </location>
</feature>
<dbReference type="Gene3D" id="3.40.710.10">
    <property type="entry name" value="DD-peptidase/beta-lactamase superfamily"/>
    <property type="match status" value="1"/>
</dbReference>
<dbReference type="InterPro" id="IPR052907">
    <property type="entry name" value="Beta-lactamase/esterase"/>
</dbReference>
<keyword evidence="4" id="KW-1185">Reference proteome</keyword>
<evidence type="ECO:0000256" key="1">
    <source>
        <dbReference type="SAM" id="MobiDB-lite"/>
    </source>
</evidence>
<gene>
    <name evidence="3" type="ORF">CYNAS_LOCUS17752</name>
</gene>
<dbReference type="PANTHER" id="PTHR43319:SF4">
    <property type="entry name" value="BETA-LACTAMASE DOMAIN-CONTAINING PROTEIN 2"/>
    <property type="match status" value="1"/>
</dbReference>
<dbReference type="Pfam" id="PF00144">
    <property type="entry name" value="Beta-lactamase"/>
    <property type="match status" value="1"/>
</dbReference>
<reference evidence="3" key="1">
    <citation type="submission" date="2023-07" db="EMBL/GenBank/DDBJ databases">
        <authorList>
            <consortium name="CYATHOMIX"/>
        </authorList>
    </citation>
    <scope>NUCLEOTIDE SEQUENCE</scope>
    <source>
        <strain evidence="3">N/A</strain>
    </source>
</reference>
<comment type="caution">
    <text evidence="3">The sequence shown here is derived from an EMBL/GenBank/DDBJ whole genome shotgun (WGS) entry which is preliminary data.</text>
</comment>
<dbReference type="EMBL" id="CATQJL010000316">
    <property type="protein sequence ID" value="CAJ0605769.1"/>
    <property type="molecule type" value="Genomic_DNA"/>
</dbReference>
<dbReference type="InterPro" id="IPR001466">
    <property type="entry name" value="Beta-lactam-related"/>
</dbReference>
<evidence type="ECO:0000313" key="4">
    <source>
        <dbReference type="Proteomes" id="UP001176961"/>
    </source>
</evidence>
<protein>
    <recommendedName>
        <fullName evidence="2">Beta-lactamase-related domain-containing protein</fullName>
    </recommendedName>
</protein>
<organism evidence="3 4">
    <name type="scientific">Cylicocyclus nassatus</name>
    <name type="common">Nematode worm</name>
    <dbReference type="NCBI Taxonomy" id="53992"/>
    <lineage>
        <taxon>Eukaryota</taxon>
        <taxon>Metazoa</taxon>
        <taxon>Ecdysozoa</taxon>
        <taxon>Nematoda</taxon>
        <taxon>Chromadorea</taxon>
        <taxon>Rhabditida</taxon>
        <taxon>Rhabditina</taxon>
        <taxon>Rhabditomorpha</taxon>
        <taxon>Strongyloidea</taxon>
        <taxon>Strongylidae</taxon>
        <taxon>Cylicocyclus</taxon>
    </lineage>
</organism>